<comment type="function">
    <text evidence="9">Involved in the biosynthesis of ADP-glucose, a building block required for the elongation reactions to produce glycogen. Catalyzes the reaction between ATP and alpha-D-glucose 1-phosphate (G1P) to produce pyrophosphate and ADP-Glc.</text>
</comment>
<dbReference type="SUPFAM" id="SSF51161">
    <property type="entry name" value="Trimeric LpxA-like enzymes"/>
    <property type="match status" value="1"/>
</dbReference>
<dbReference type="Gene3D" id="2.160.10.10">
    <property type="entry name" value="Hexapeptide repeat proteins"/>
    <property type="match status" value="1"/>
</dbReference>
<name>A0A7Z0VN71_9GAMM</name>
<evidence type="ECO:0000256" key="4">
    <source>
        <dbReference type="ARBA" id="ARBA00022695"/>
    </source>
</evidence>
<dbReference type="InterPro" id="IPR005836">
    <property type="entry name" value="ADP_Glu_pyroP_CS"/>
</dbReference>
<keyword evidence="4 9" id="KW-0548">Nucleotidyltransferase</keyword>
<feature type="binding site" evidence="9">
    <location>
        <position position="163"/>
    </location>
    <ligand>
        <name>alpha-D-glucose 1-phosphate</name>
        <dbReference type="ChEBI" id="CHEBI:58601"/>
    </ligand>
</feature>
<dbReference type="InterPro" id="IPR011831">
    <property type="entry name" value="ADP-Glc_PPase"/>
</dbReference>
<evidence type="ECO:0000256" key="1">
    <source>
        <dbReference type="ARBA" id="ARBA00010443"/>
    </source>
</evidence>
<dbReference type="PANTHER" id="PTHR43523:SF2">
    <property type="entry name" value="GLUCOSE-1-PHOSPHATE ADENYLYLTRANSFERASE"/>
    <property type="match status" value="1"/>
</dbReference>
<dbReference type="OrthoDB" id="9801810at2"/>
<keyword evidence="5 9" id="KW-0547">Nucleotide-binding</keyword>
<dbReference type="SUPFAM" id="SSF53448">
    <property type="entry name" value="Nucleotide-diphospho-sugar transferases"/>
    <property type="match status" value="1"/>
</dbReference>
<dbReference type="PROSITE" id="PS00809">
    <property type="entry name" value="ADP_GLC_PYROPHOSPH_2"/>
    <property type="match status" value="1"/>
</dbReference>
<dbReference type="EC" id="2.7.7.27" evidence="9"/>
<dbReference type="InterPro" id="IPR005835">
    <property type="entry name" value="NTP_transferase_dom"/>
</dbReference>
<dbReference type="Pfam" id="PF00483">
    <property type="entry name" value="NTP_transferase"/>
    <property type="match status" value="1"/>
</dbReference>
<evidence type="ECO:0000256" key="3">
    <source>
        <dbReference type="ARBA" id="ARBA00022679"/>
    </source>
</evidence>
<sequence>MLDKTLTVILAGGQGSRLQPLTLERTKAAVPFGGQYRIIDFPLVNCLHSGLRRILVLTQYKSHSLQKHLRDGWSLFNPELAEYITAVPPQMRRGGGWYDGTADAVYQNLYMLKRSGAERVLILPGDHIYRMDYAPVIAFHVQHKASVTVACMQRPSAEAGLSGILDLDQNGQVNSYGVLHERQRADNGGESTAQVSMGIYLFSIEGLISALEEDHDLSGSSHDLTHDILPKMVAAGGAYAYQFGGEAGRVSQDRYWRDVATIDSYYEANMELLDPVPSLDLYQPEWPIRTHHGQNPPARTVPGISGSEGIFINSIVANGVLIVGGSVQRSILFPKCLIGDEAVIHNSILFDGVKVGDRVQLENCIVDKGVVIPAGERIGFDQARDAARFSVSPKGVVVVPKDYRFTT</sequence>
<dbReference type="UniPathway" id="UPA00164"/>
<keyword evidence="7 9" id="KW-0320">Glycogen biosynthesis</keyword>
<evidence type="ECO:0000256" key="8">
    <source>
        <dbReference type="ARBA" id="ARBA00023277"/>
    </source>
</evidence>
<feature type="domain" description="Glucose-1-phosphate adenylyltransferase/Bifunctional protein GlmU-like C-terminal hexapeptide" evidence="11">
    <location>
        <begin position="296"/>
        <end position="399"/>
    </location>
</feature>
<reference evidence="12 13" key="1">
    <citation type="submission" date="2016-06" db="EMBL/GenBank/DDBJ databases">
        <title>Genome sequence of endosymbiont of Candidatus Endolucinida thiodiazotropha.</title>
        <authorList>
            <person name="Poehlein A."/>
            <person name="Koenig S."/>
            <person name="Heiden S.E."/>
            <person name="Thuermer A."/>
            <person name="Voget S."/>
            <person name="Daniel R."/>
            <person name="Markert S."/>
            <person name="Gros O."/>
            <person name="Schweder T."/>
        </authorList>
    </citation>
    <scope>NUCLEOTIDE SEQUENCE [LARGE SCALE GENOMIC DNA]</scope>
    <source>
        <strain evidence="12 13">COS</strain>
    </source>
</reference>
<evidence type="ECO:0000256" key="2">
    <source>
        <dbReference type="ARBA" id="ARBA00022600"/>
    </source>
</evidence>
<feature type="binding site" evidence="9">
    <location>
        <position position="98"/>
    </location>
    <ligand>
        <name>alpha-D-glucose 1-phosphate</name>
        <dbReference type="ChEBI" id="CHEBI:58601"/>
    </ligand>
</feature>
<comment type="catalytic activity">
    <reaction evidence="9">
        <text>alpha-D-glucose 1-phosphate + ATP + H(+) = ADP-alpha-D-glucose + diphosphate</text>
        <dbReference type="Rhea" id="RHEA:12120"/>
        <dbReference type="ChEBI" id="CHEBI:15378"/>
        <dbReference type="ChEBI" id="CHEBI:30616"/>
        <dbReference type="ChEBI" id="CHEBI:33019"/>
        <dbReference type="ChEBI" id="CHEBI:57498"/>
        <dbReference type="ChEBI" id="CHEBI:58601"/>
        <dbReference type="EC" id="2.7.7.27"/>
    </reaction>
</comment>
<comment type="pathway">
    <text evidence="9">Glycan biosynthesis; glycogen biosynthesis.</text>
</comment>
<dbReference type="CDD" id="cd02508">
    <property type="entry name" value="ADP_Glucose_PP"/>
    <property type="match status" value="1"/>
</dbReference>
<gene>
    <name evidence="12" type="primary">glgC_2</name>
    <name evidence="9" type="synonym">glgC</name>
    <name evidence="12" type="ORF">CODIS_12450</name>
</gene>
<evidence type="ECO:0000256" key="7">
    <source>
        <dbReference type="ARBA" id="ARBA00023056"/>
    </source>
</evidence>
<dbReference type="InterPro" id="IPR056818">
    <property type="entry name" value="GlmU/GlgC-like_hexapep"/>
</dbReference>
<feature type="site" description="Could play a key role in the communication between the regulatory and the substrate sites" evidence="9">
    <location>
        <position position="59"/>
    </location>
</feature>
<comment type="caution">
    <text evidence="9">Lacks conserved residue(s) required for the propagation of feature annotation.</text>
</comment>
<keyword evidence="6 9" id="KW-0067">ATP-binding</keyword>
<evidence type="ECO:0000256" key="5">
    <source>
        <dbReference type="ARBA" id="ARBA00022741"/>
    </source>
</evidence>
<dbReference type="CDD" id="cd04651">
    <property type="entry name" value="LbH_G1P_AT_C"/>
    <property type="match status" value="1"/>
</dbReference>
<evidence type="ECO:0000256" key="9">
    <source>
        <dbReference type="HAMAP-Rule" id="MF_00624"/>
    </source>
</evidence>
<dbReference type="NCBIfam" id="NF001947">
    <property type="entry name" value="PRK00725.1"/>
    <property type="match status" value="1"/>
</dbReference>
<dbReference type="Pfam" id="PF24894">
    <property type="entry name" value="Hexapep_GlmU"/>
    <property type="match status" value="1"/>
</dbReference>
<dbReference type="GO" id="GO:0005524">
    <property type="term" value="F:ATP binding"/>
    <property type="evidence" value="ECO:0007669"/>
    <property type="project" value="UniProtKB-KW"/>
</dbReference>
<comment type="subunit">
    <text evidence="9">Homotetramer.</text>
</comment>
<keyword evidence="3 9" id="KW-0808">Transferase</keyword>
<feature type="domain" description="Nucleotidyl transferase" evidence="10">
    <location>
        <begin position="7"/>
        <end position="273"/>
    </location>
</feature>
<evidence type="ECO:0000313" key="12">
    <source>
        <dbReference type="EMBL" id="ODJ88694.1"/>
    </source>
</evidence>
<dbReference type="Proteomes" id="UP000094769">
    <property type="component" value="Unassembled WGS sequence"/>
</dbReference>
<dbReference type="PANTHER" id="PTHR43523">
    <property type="entry name" value="GLUCOSE-1-PHOSPHATE ADENYLYLTRANSFERASE-RELATED"/>
    <property type="match status" value="1"/>
</dbReference>
<feature type="site" description="Could play a key role in the communication between the regulatory and the substrate sites" evidence="9">
    <location>
        <position position="97"/>
    </location>
</feature>
<keyword evidence="8 9" id="KW-0119">Carbohydrate metabolism</keyword>
<dbReference type="Gene3D" id="3.90.550.10">
    <property type="entry name" value="Spore Coat Polysaccharide Biosynthesis Protein SpsA, Chain A"/>
    <property type="match status" value="1"/>
</dbReference>
<evidence type="ECO:0000259" key="10">
    <source>
        <dbReference type="Pfam" id="PF00483"/>
    </source>
</evidence>
<evidence type="ECO:0000256" key="6">
    <source>
        <dbReference type="ARBA" id="ARBA00022840"/>
    </source>
</evidence>
<comment type="caution">
    <text evidence="12">The sequence shown here is derived from an EMBL/GenBank/DDBJ whole genome shotgun (WGS) entry which is preliminary data.</text>
</comment>
<feature type="binding site" evidence="9">
    <location>
        <position position="196"/>
    </location>
    <ligand>
        <name>alpha-D-glucose 1-phosphate</name>
        <dbReference type="ChEBI" id="CHEBI:58601"/>
    </ligand>
</feature>
<accession>A0A7Z0VN71</accession>
<dbReference type="InterPro" id="IPR023049">
    <property type="entry name" value="GlgC_bac"/>
</dbReference>
<evidence type="ECO:0000259" key="11">
    <source>
        <dbReference type="Pfam" id="PF24894"/>
    </source>
</evidence>
<dbReference type="HAMAP" id="MF_00624">
    <property type="entry name" value="GlgC"/>
    <property type="match status" value="1"/>
</dbReference>
<keyword evidence="13" id="KW-1185">Reference proteome</keyword>
<dbReference type="GO" id="GO:0008878">
    <property type="term" value="F:glucose-1-phosphate adenylyltransferase activity"/>
    <property type="evidence" value="ECO:0007669"/>
    <property type="project" value="UniProtKB-UniRule"/>
</dbReference>
<organism evidence="12 13">
    <name type="scientific">Candidatus Thiodiazotropha endolucinida</name>
    <dbReference type="NCBI Taxonomy" id="1655433"/>
    <lineage>
        <taxon>Bacteria</taxon>
        <taxon>Pseudomonadati</taxon>
        <taxon>Pseudomonadota</taxon>
        <taxon>Gammaproteobacteria</taxon>
        <taxon>Chromatiales</taxon>
        <taxon>Sedimenticolaceae</taxon>
        <taxon>Candidatus Thiodiazotropha</taxon>
    </lineage>
</organism>
<dbReference type="GO" id="GO:0005978">
    <property type="term" value="P:glycogen biosynthetic process"/>
    <property type="evidence" value="ECO:0007669"/>
    <property type="project" value="UniProtKB-UniRule"/>
</dbReference>
<dbReference type="InterPro" id="IPR029044">
    <property type="entry name" value="Nucleotide-diphossugar_trans"/>
</dbReference>
<proteinExistence type="inferred from homology"/>
<dbReference type="EMBL" id="MARB01000005">
    <property type="protein sequence ID" value="ODJ88694.1"/>
    <property type="molecule type" value="Genomic_DNA"/>
</dbReference>
<comment type="similarity">
    <text evidence="1 9">Belongs to the bacterial/plant glucose-1-phosphate adenylyltransferase family.</text>
</comment>
<dbReference type="InterPro" id="IPR011004">
    <property type="entry name" value="Trimer_LpxA-like_sf"/>
</dbReference>
<protein>
    <recommendedName>
        <fullName evidence="9">Glucose-1-phosphate adenylyltransferase</fullName>
        <ecNumber evidence="9">2.7.7.27</ecNumber>
    </recommendedName>
    <alternativeName>
        <fullName evidence="9">ADP-glucose pyrophosphorylase</fullName>
        <shortName evidence="9">ADPGlc PPase</shortName>
    </alternativeName>
    <alternativeName>
        <fullName evidence="9">ADP-glucose synthase</fullName>
    </alternativeName>
</protein>
<keyword evidence="2 9" id="KW-0321">Glycogen metabolism</keyword>
<evidence type="ECO:0000313" key="13">
    <source>
        <dbReference type="Proteomes" id="UP000094769"/>
    </source>
</evidence>
<dbReference type="AlphaFoldDB" id="A0A7Z0VN71"/>